<reference evidence="1" key="1">
    <citation type="submission" date="2020-11" db="EMBL/GenBank/DDBJ databases">
        <authorList>
            <consortium name="DOE Joint Genome Institute"/>
            <person name="Ahrendt S."/>
            <person name="Riley R."/>
            <person name="Andreopoulos W."/>
            <person name="LaButti K."/>
            <person name="Pangilinan J."/>
            <person name="Ruiz-duenas F.J."/>
            <person name="Barrasa J.M."/>
            <person name="Sanchez-Garcia M."/>
            <person name="Camarero S."/>
            <person name="Miyauchi S."/>
            <person name="Serrano A."/>
            <person name="Linde D."/>
            <person name="Babiker R."/>
            <person name="Drula E."/>
            <person name="Ayuso-Fernandez I."/>
            <person name="Pacheco R."/>
            <person name="Padilla G."/>
            <person name="Ferreira P."/>
            <person name="Barriuso J."/>
            <person name="Kellner H."/>
            <person name="Castanera R."/>
            <person name="Alfaro M."/>
            <person name="Ramirez L."/>
            <person name="Pisabarro A.G."/>
            <person name="Kuo A."/>
            <person name="Tritt A."/>
            <person name="Lipzen A."/>
            <person name="He G."/>
            <person name="Yan M."/>
            <person name="Ng V."/>
            <person name="Cullen D."/>
            <person name="Martin F."/>
            <person name="Rosso M.-N."/>
            <person name="Henrissat B."/>
            <person name="Hibbett D."/>
            <person name="Martinez A.T."/>
            <person name="Grigoriev I.V."/>
        </authorList>
    </citation>
    <scope>NUCLEOTIDE SEQUENCE</scope>
    <source>
        <strain evidence="1">AH 44721</strain>
    </source>
</reference>
<dbReference type="OrthoDB" id="3022607at2759"/>
<protein>
    <recommendedName>
        <fullName evidence="3">F-box domain-containing protein</fullName>
    </recommendedName>
</protein>
<feature type="non-terminal residue" evidence="1">
    <location>
        <position position="1"/>
    </location>
</feature>
<name>A0A9P5NH59_GYMJU</name>
<comment type="caution">
    <text evidence="1">The sequence shown here is derived from an EMBL/GenBank/DDBJ whole genome shotgun (WGS) entry which is preliminary data.</text>
</comment>
<sequence length="107" mass="12480">VEIKQYLQEPKCKMANFKKDMAFYQRALDHFTMKRDGLRSTIQQHCALLSLMRALSNEILLSIFLFCLPVRHNSTMDVNEPPMVLGLVCSRWHIIAYNSPSLWVSLH</sequence>
<gene>
    <name evidence="1" type="ORF">CPB84DRAFT_1645432</name>
</gene>
<organism evidence="1 2">
    <name type="scientific">Gymnopilus junonius</name>
    <name type="common">Spectacular rustgill mushroom</name>
    <name type="synonym">Gymnopilus spectabilis subsp. junonius</name>
    <dbReference type="NCBI Taxonomy" id="109634"/>
    <lineage>
        <taxon>Eukaryota</taxon>
        <taxon>Fungi</taxon>
        <taxon>Dikarya</taxon>
        <taxon>Basidiomycota</taxon>
        <taxon>Agaricomycotina</taxon>
        <taxon>Agaricomycetes</taxon>
        <taxon>Agaricomycetidae</taxon>
        <taxon>Agaricales</taxon>
        <taxon>Agaricineae</taxon>
        <taxon>Hymenogastraceae</taxon>
        <taxon>Gymnopilus</taxon>
    </lineage>
</organism>
<feature type="non-terminal residue" evidence="1">
    <location>
        <position position="107"/>
    </location>
</feature>
<dbReference type="Gene3D" id="1.20.1280.50">
    <property type="match status" value="1"/>
</dbReference>
<dbReference type="EMBL" id="JADNYJ010000106">
    <property type="protein sequence ID" value="KAF8884725.1"/>
    <property type="molecule type" value="Genomic_DNA"/>
</dbReference>
<keyword evidence="2" id="KW-1185">Reference proteome</keyword>
<dbReference type="AlphaFoldDB" id="A0A9P5NH59"/>
<evidence type="ECO:0000313" key="1">
    <source>
        <dbReference type="EMBL" id="KAF8884725.1"/>
    </source>
</evidence>
<evidence type="ECO:0000313" key="2">
    <source>
        <dbReference type="Proteomes" id="UP000724874"/>
    </source>
</evidence>
<evidence type="ECO:0008006" key="3">
    <source>
        <dbReference type="Google" id="ProtNLM"/>
    </source>
</evidence>
<dbReference type="Proteomes" id="UP000724874">
    <property type="component" value="Unassembled WGS sequence"/>
</dbReference>
<proteinExistence type="predicted"/>
<accession>A0A9P5NH59</accession>